<evidence type="ECO:0000256" key="6">
    <source>
        <dbReference type="RuleBase" id="RU363053"/>
    </source>
</evidence>
<evidence type="ECO:0000256" key="2">
    <source>
        <dbReference type="ARBA" id="ARBA00006824"/>
    </source>
</evidence>
<dbReference type="STRING" id="145388.A0A0D2K6X3"/>
<dbReference type="InterPro" id="IPR007248">
    <property type="entry name" value="Mpv17_PMP22"/>
</dbReference>
<dbReference type="AlphaFoldDB" id="A0A0D2K6X3"/>
<dbReference type="OrthoDB" id="430207at2759"/>
<feature type="transmembrane region" description="Helical" evidence="6">
    <location>
        <begin position="65"/>
        <end position="84"/>
    </location>
</feature>
<dbReference type="PANTHER" id="PTHR11266">
    <property type="entry name" value="PEROXISOMAL MEMBRANE PROTEIN 2, PXMP2 MPV17"/>
    <property type="match status" value="1"/>
</dbReference>
<comment type="similarity">
    <text evidence="2 6">Belongs to the peroxisomal membrane protein PXMP2/4 family.</text>
</comment>
<evidence type="ECO:0000256" key="3">
    <source>
        <dbReference type="ARBA" id="ARBA00022692"/>
    </source>
</evidence>
<feature type="transmembrane region" description="Helical" evidence="6">
    <location>
        <begin position="104"/>
        <end position="123"/>
    </location>
</feature>
<evidence type="ECO:0000256" key="7">
    <source>
        <dbReference type="SAM" id="MobiDB-lite"/>
    </source>
</evidence>
<dbReference type="GeneID" id="25734791"/>
<protein>
    <submittedName>
        <fullName evidence="8">Protein Mpv17</fullName>
    </submittedName>
</protein>
<keyword evidence="4 6" id="KW-1133">Transmembrane helix</keyword>
<keyword evidence="9" id="KW-1185">Reference proteome</keyword>
<evidence type="ECO:0000313" key="9">
    <source>
        <dbReference type="Proteomes" id="UP000054498"/>
    </source>
</evidence>
<keyword evidence="3 6" id="KW-0812">Transmembrane</keyword>
<evidence type="ECO:0000256" key="5">
    <source>
        <dbReference type="ARBA" id="ARBA00023136"/>
    </source>
</evidence>
<evidence type="ECO:0000256" key="1">
    <source>
        <dbReference type="ARBA" id="ARBA00004141"/>
    </source>
</evidence>
<organism evidence="8 9">
    <name type="scientific">Monoraphidium neglectum</name>
    <dbReference type="NCBI Taxonomy" id="145388"/>
    <lineage>
        <taxon>Eukaryota</taxon>
        <taxon>Viridiplantae</taxon>
        <taxon>Chlorophyta</taxon>
        <taxon>core chlorophytes</taxon>
        <taxon>Chlorophyceae</taxon>
        <taxon>CS clade</taxon>
        <taxon>Sphaeropleales</taxon>
        <taxon>Selenastraceae</taxon>
        <taxon>Monoraphidium</taxon>
    </lineage>
</organism>
<dbReference type="PANTHER" id="PTHR11266:SF17">
    <property type="entry name" value="PROTEIN MPV17"/>
    <property type="match status" value="1"/>
</dbReference>
<evidence type="ECO:0000256" key="4">
    <source>
        <dbReference type="ARBA" id="ARBA00022989"/>
    </source>
</evidence>
<dbReference type="Proteomes" id="UP000054498">
    <property type="component" value="Unassembled WGS sequence"/>
</dbReference>
<sequence>MGMSHAWASYCDHLVKRPLITKVITGVVGTIVGDGIAQATSHLSARRVARPGARKPRFQYDWARAARLCAYAACLGTPIGHYWFAFLDKAVFPTRMGHPLTAVLKMGLDQAFMAPAGMVLFFLSISLMEGKPLQQAVGVVRDKFVPTMIANYMVVNFRFVPPEQRILYVNAIYIGWVSFLSSMAAADTQSIKVGGGRREAGRQGPDDLAYGVKTE</sequence>
<feature type="region of interest" description="Disordered" evidence="7">
    <location>
        <begin position="195"/>
        <end position="215"/>
    </location>
</feature>
<proteinExistence type="inferred from homology"/>
<gene>
    <name evidence="8" type="ORF">MNEG_1913</name>
</gene>
<dbReference type="GO" id="GO:0005737">
    <property type="term" value="C:cytoplasm"/>
    <property type="evidence" value="ECO:0007669"/>
    <property type="project" value="TreeGrafter"/>
</dbReference>
<dbReference type="KEGG" id="mng:MNEG_1913"/>
<name>A0A0D2K6X3_9CHLO</name>
<reference evidence="8 9" key="1">
    <citation type="journal article" date="2013" name="BMC Genomics">
        <title>Reconstruction of the lipid metabolism for the microalga Monoraphidium neglectum from its genome sequence reveals characteristics suitable for biofuel production.</title>
        <authorList>
            <person name="Bogen C."/>
            <person name="Al-Dilaimi A."/>
            <person name="Albersmeier A."/>
            <person name="Wichmann J."/>
            <person name="Grundmann M."/>
            <person name="Rupp O."/>
            <person name="Lauersen K.J."/>
            <person name="Blifernez-Klassen O."/>
            <person name="Kalinowski J."/>
            <person name="Goesmann A."/>
            <person name="Mussgnug J.H."/>
            <person name="Kruse O."/>
        </authorList>
    </citation>
    <scope>NUCLEOTIDE SEQUENCE [LARGE SCALE GENOMIC DNA]</scope>
    <source>
        <strain evidence="8 9">SAG 48.87</strain>
    </source>
</reference>
<comment type="subcellular location">
    <subcellularLocation>
        <location evidence="1">Membrane</location>
        <topology evidence="1">Multi-pass membrane protein</topology>
    </subcellularLocation>
</comment>
<evidence type="ECO:0000313" key="8">
    <source>
        <dbReference type="EMBL" id="KIZ06048.1"/>
    </source>
</evidence>
<dbReference type="Pfam" id="PF04117">
    <property type="entry name" value="Mpv17_PMP22"/>
    <property type="match status" value="1"/>
</dbReference>
<keyword evidence="5 6" id="KW-0472">Membrane</keyword>
<accession>A0A0D2K6X3</accession>
<feature type="compositionally biased region" description="Basic and acidic residues" evidence="7">
    <location>
        <begin position="196"/>
        <end position="205"/>
    </location>
</feature>
<dbReference type="RefSeq" id="XP_013905067.1">
    <property type="nucleotide sequence ID" value="XM_014049613.1"/>
</dbReference>
<feature type="transmembrane region" description="Helical" evidence="6">
    <location>
        <begin position="166"/>
        <end position="186"/>
    </location>
</feature>
<dbReference type="EMBL" id="KK100422">
    <property type="protein sequence ID" value="KIZ06048.1"/>
    <property type="molecule type" value="Genomic_DNA"/>
</dbReference>
<dbReference type="GO" id="GO:0016020">
    <property type="term" value="C:membrane"/>
    <property type="evidence" value="ECO:0007669"/>
    <property type="project" value="UniProtKB-SubCell"/>
</dbReference>